<evidence type="ECO:0000313" key="5">
    <source>
        <dbReference type="EMBL" id="KKL28105.1"/>
    </source>
</evidence>
<accession>A0A0F9C1M1</accession>
<dbReference type="InterPro" id="IPR029044">
    <property type="entry name" value="Nucleotide-diphossugar_trans"/>
</dbReference>
<dbReference type="EMBL" id="LAZR01035213">
    <property type="protein sequence ID" value="KKL28105.1"/>
    <property type="molecule type" value="Genomic_DNA"/>
</dbReference>
<feature type="domain" description="Glycosyltransferase 2-like" evidence="4">
    <location>
        <begin position="4"/>
        <end position="123"/>
    </location>
</feature>
<name>A0A0F9C1M1_9ZZZZ</name>
<sequence>MIAIVMCTHNGGEHIKHAIASIIGNTKYPYKLIIVESESTDGTDKICDAWAESHKNVEVYHTKKEGLIKAMNFGIKKAGKLDVYLTQDDVIIPNLYNRDWLETLVKVSQMDKCGLVTTIQGGGISGPDYIEGLQWAGTWSLFIPYSTREKIGLFDEEFNPGCGDDIDYCYRVYQRGLMLYQANFWVDHHRQGEHFNEDEQMKKEHALYFRKKHKLGEFAPMQGTLK</sequence>
<keyword evidence="3" id="KW-0808">Transferase</keyword>
<dbReference type="InterPro" id="IPR001173">
    <property type="entry name" value="Glyco_trans_2-like"/>
</dbReference>
<dbReference type="CDD" id="cd00761">
    <property type="entry name" value="Glyco_tranf_GTA_type"/>
    <property type="match status" value="1"/>
</dbReference>
<evidence type="ECO:0000256" key="3">
    <source>
        <dbReference type="ARBA" id="ARBA00022679"/>
    </source>
</evidence>
<evidence type="ECO:0000259" key="4">
    <source>
        <dbReference type="Pfam" id="PF00535"/>
    </source>
</evidence>
<dbReference type="PANTHER" id="PTHR43179:SF12">
    <property type="entry name" value="GALACTOFURANOSYLTRANSFERASE GLFT2"/>
    <property type="match status" value="1"/>
</dbReference>
<dbReference type="SUPFAM" id="SSF53448">
    <property type="entry name" value="Nucleotide-diphospho-sugar transferases"/>
    <property type="match status" value="1"/>
</dbReference>
<reference evidence="5" key="1">
    <citation type="journal article" date="2015" name="Nature">
        <title>Complex archaea that bridge the gap between prokaryotes and eukaryotes.</title>
        <authorList>
            <person name="Spang A."/>
            <person name="Saw J.H."/>
            <person name="Jorgensen S.L."/>
            <person name="Zaremba-Niedzwiedzka K."/>
            <person name="Martijn J."/>
            <person name="Lind A.E."/>
            <person name="van Eijk R."/>
            <person name="Schleper C."/>
            <person name="Guy L."/>
            <person name="Ettema T.J."/>
        </authorList>
    </citation>
    <scope>NUCLEOTIDE SEQUENCE</scope>
</reference>
<keyword evidence="2" id="KW-0328">Glycosyltransferase</keyword>
<protein>
    <recommendedName>
        <fullName evidence="4">Glycosyltransferase 2-like domain-containing protein</fullName>
    </recommendedName>
</protein>
<gene>
    <name evidence="5" type="ORF">LCGC14_2378470</name>
</gene>
<evidence type="ECO:0000256" key="1">
    <source>
        <dbReference type="ARBA" id="ARBA00006739"/>
    </source>
</evidence>
<dbReference type="PANTHER" id="PTHR43179">
    <property type="entry name" value="RHAMNOSYLTRANSFERASE WBBL"/>
    <property type="match status" value="1"/>
</dbReference>
<dbReference type="GO" id="GO:0016757">
    <property type="term" value="F:glycosyltransferase activity"/>
    <property type="evidence" value="ECO:0007669"/>
    <property type="project" value="UniProtKB-KW"/>
</dbReference>
<organism evidence="5">
    <name type="scientific">marine sediment metagenome</name>
    <dbReference type="NCBI Taxonomy" id="412755"/>
    <lineage>
        <taxon>unclassified sequences</taxon>
        <taxon>metagenomes</taxon>
        <taxon>ecological metagenomes</taxon>
    </lineage>
</organism>
<evidence type="ECO:0000256" key="2">
    <source>
        <dbReference type="ARBA" id="ARBA00022676"/>
    </source>
</evidence>
<dbReference type="Gene3D" id="3.90.550.10">
    <property type="entry name" value="Spore Coat Polysaccharide Biosynthesis Protein SpsA, Chain A"/>
    <property type="match status" value="1"/>
</dbReference>
<dbReference type="Pfam" id="PF00535">
    <property type="entry name" value="Glycos_transf_2"/>
    <property type="match status" value="1"/>
</dbReference>
<comment type="caution">
    <text evidence="5">The sequence shown here is derived from an EMBL/GenBank/DDBJ whole genome shotgun (WGS) entry which is preliminary data.</text>
</comment>
<comment type="similarity">
    <text evidence="1">Belongs to the glycosyltransferase 2 family.</text>
</comment>
<dbReference type="AlphaFoldDB" id="A0A0F9C1M1"/>
<proteinExistence type="inferred from homology"/>